<dbReference type="AlphaFoldDB" id="A0AAV9Z409"/>
<evidence type="ECO:0000256" key="1">
    <source>
        <dbReference type="SAM" id="MobiDB-lite"/>
    </source>
</evidence>
<dbReference type="SUPFAM" id="SSF63748">
    <property type="entry name" value="Tudor/PWWP/MBT"/>
    <property type="match status" value="1"/>
</dbReference>
<feature type="compositionally biased region" description="Acidic residues" evidence="1">
    <location>
        <begin position="199"/>
        <end position="210"/>
    </location>
</feature>
<dbReference type="Pfam" id="PF00855">
    <property type="entry name" value="PWWP"/>
    <property type="match status" value="1"/>
</dbReference>
<dbReference type="PROSITE" id="PS50812">
    <property type="entry name" value="PWWP"/>
    <property type="match status" value="1"/>
</dbReference>
<feature type="compositionally biased region" description="Low complexity" evidence="1">
    <location>
        <begin position="177"/>
        <end position="189"/>
    </location>
</feature>
<dbReference type="CDD" id="cd05840">
    <property type="entry name" value="PWWP_ScIOC4-like"/>
    <property type="match status" value="1"/>
</dbReference>
<name>A0AAV9Z409_9AGAR</name>
<dbReference type="InterPro" id="IPR000313">
    <property type="entry name" value="PWWP_dom"/>
</dbReference>
<proteinExistence type="predicted"/>
<feature type="region of interest" description="Disordered" evidence="1">
    <location>
        <begin position="112"/>
        <end position="225"/>
    </location>
</feature>
<gene>
    <name evidence="3" type="ORF">R3P38DRAFT_3413402</name>
</gene>
<protein>
    <submittedName>
        <fullName evidence="3">Tudor/PWWP/MBT</fullName>
    </submittedName>
</protein>
<accession>A0AAV9Z409</accession>
<feature type="compositionally biased region" description="Basic residues" evidence="1">
    <location>
        <begin position="125"/>
        <end position="134"/>
    </location>
</feature>
<feature type="region of interest" description="Disordered" evidence="1">
    <location>
        <begin position="374"/>
        <end position="397"/>
    </location>
</feature>
<dbReference type="Proteomes" id="UP001362999">
    <property type="component" value="Unassembled WGS sequence"/>
</dbReference>
<dbReference type="PANTHER" id="PTHR12550">
    <property type="entry name" value="HEPATOMA-DERIVED GROWTH FACTOR-RELATED"/>
    <property type="match status" value="1"/>
</dbReference>
<feature type="compositionally biased region" description="Acidic residues" evidence="1">
    <location>
        <begin position="138"/>
        <end position="155"/>
    </location>
</feature>
<reference evidence="3 4" key="1">
    <citation type="journal article" date="2024" name="J Genomics">
        <title>Draft genome sequencing and assembly of Favolaschia claudopus CIRM-BRFM 2984 isolated from oak limbs.</title>
        <authorList>
            <person name="Navarro D."/>
            <person name="Drula E."/>
            <person name="Chaduli D."/>
            <person name="Cazenave R."/>
            <person name="Ahrendt S."/>
            <person name="Wang J."/>
            <person name="Lipzen A."/>
            <person name="Daum C."/>
            <person name="Barry K."/>
            <person name="Grigoriev I.V."/>
            <person name="Favel A."/>
            <person name="Rosso M.N."/>
            <person name="Martin F."/>
        </authorList>
    </citation>
    <scope>NUCLEOTIDE SEQUENCE [LARGE SCALE GENOMIC DNA]</scope>
    <source>
        <strain evidence="3 4">CIRM-BRFM 2984</strain>
    </source>
</reference>
<sequence>MSAKKRGGSSKKTNPEVFDVRDVVLAKVRGYPQWPAMVVDPEAVPQGISRERPKNTKTAVYCVRYFPQGDYSWLGAKELTRLTEKEINAFVNDQSKKEGDLKEGYKTALDPTAWEAEHAANPPAQKKRKGRSKGKKDDDEEEEEEQDELVEEEEEEKTKVGKKRKRAASPAPKKKAGAAAAAGKKGAAGKTKKSKPAVESEDDGEDEVEAEAEKPQSEGKRASKKAKVVAAVGGDDANGASFVVRRREVLMTLPWIVALLESDPEALKVREWRHKLQKTFLSSNKAPPKVDEMPNIDALFTTIETYEGFTIAYLTFSKIGKVMRHINLLEPARVPRDDEFHFRDRAKALVDRWQNVLAASKAADGVTEGTAKMDINGAGEGEAEADAGGEGDLTMME</sequence>
<evidence type="ECO:0000259" key="2">
    <source>
        <dbReference type="PROSITE" id="PS50812"/>
    </source>
</evidence>
<feature type="domain" description="PWWP" evidence="2">
    <location>
        <begin position="20"/>
        <end position="85"/>
    </location>
</feature>
<comment type="caution">
    <text evidence="3">The sequence shown here is derived from an EMBL/GenBank/DDBJ whole genome shotgun (WGS) entry which is preliminary data.</text>
</comment>
<dbReference type="PANTHER" id="PTHR12550:SF70">
    <property type="entry name" value="JIL-1 ANCHORING AND STABILIZING PROTEIN, ISOFORM A"/>
    <property type="match status" value="1"/>
</dbReference>
<organism evidence="3 4">
    <name type="scientific">Favolaschia claudopus</name>
    <dbReference type="NCBI Taxonomy" id="2862362"/>
    <lineage>
        <taxon>Eukaryota</taxon>
        <taxon>Fungi</taxon>
        <taxon>Dikarya</taxon>
        <taxon>Basidiomycota</taxon>
        <taxon>Agaricomycotina</taxon>
        <taxon>Agaricomycetes</taxon>
        <taxon>Agaricomycetidae</taxon>
        <taxon>Agaricales</taxon>
        <taxon>Marasmiineae</taxon>
        <taxon>Mycenaceae</taxon>
        <taxon>Favolaschia</taxon>
    </lineage>
</organism>
<dbReference type="SMART" id="SM00293">
    <property type="entry name" value="PWWP"/>
    <property type="match status" value="1"/>
</dbReference>
<dbReference type="EMBL" id="JAWWNJ010000222">
    <property type="protein sequence ID" value="KAK6969490.1"/>
    <property type="molecule type" value="Genomic_DNA"/>
</dbReference>
<dbReference type="Gene3D" id="2.30.30.140">
    <property type="match status" value="1"/>
</dbReference>
<keyword evidence="4" id="KW-1185">Reference proteome</keyword>
<dbReference type="InterPro" id="IPR035503">
    <property type="entry name" value="IOC4-like_PWWP"/>
</dbReference>
<evidence type="ECO:0000313" key="4">
    <source>
        <dbReference type="Proteomes" id="UP001362999"/>
    </source>
</evidence>
<evidence type="ECO:0000313" key="3">
    <source>
        <dbReference type="EMBL" id="KAK6969490.1"/>
    </source>
</evidence>
<feature type="compositionally biased region" description="Basic residues" evidence="1">
    <location>
        <begin position="160"/>
        <end position="176"/>
    </location>
</feature>
<feature type="compositionally biased region" description="Basic and acidic residues" evidence="1">
    <location>
        <begin position="211"/>
        <end position="221"/>
    </location>
</feature>